<organism evidence="7 8">
    <name type="scientific">Arachis hypogaea</name>
    <name type="common">Peanut</name>
    <dbReference type="NCBI Taxonomy" id="3818"/>
    <lineage>
        <taxon>Eukaryota</taxon>
        <taxon>Viridiplantae</taxon>
        <taxon>Streptophyta</taxon>
        <taxon>Embryophyta</taxon>
        <taxon>Tracheophyta</taxon>
        <taxon>Spermatophyta</taxon>
        <taxon>Magnoliopsida</taxon>
        <taxon>eudicotyledons</taxon>
        <taxon>Gunneridae</taxon>
        <taxon>Pentapetalae</taxon>
        <taxon>rosids</taxon>
        <taxon>fabids</taxon>
        <taxon>Fabales</taxon>
        <taxon>Fabaceae</taxon>
        <taxon>Papilionoideae</taxon>
        <taxon>50 kb inversion clade</taxon>
        <taxon>dalbergioids sensu lato</taxon>
        <taxon>Dalbergieae</taxon>
        <taxon>Pterocarpus clade</taxon>
        <taxon>Arachis</taxon>
    </lineage>
</organism>
<evidence type="ECO:0000256" key="1">
    <source>
        <dbReference type="ARBA" id="ARBA00022723"/>
    </source>
</evidence>
<protein>
    <recommendedName>
        <fullName evidence="6">GRF-type domain-containing protein</fullName>
    </recommendedName>
</protein>
<evidence type="ECO:0000256" key="5">
    <source>
        <dbReference type="SAM" id="Phobius"/>
    </source>
</evidence>
<keyword evidence="5" id="KW-0472">Membrane</keyword>
<feature type="domain" description="GRF-type" evidence="6">
    <location>
        <begin position="39"/>
        <end position="82"/>
    </location>
</feature>
<dbReference type="PANTHER" id="PTHR33680">
    <property type="entry name" value="OS07G0190500 PROTEIN"/>
    <property type="match status" value="1"/>
</dbReference>
<evidence type="ECO:0000256" key="3">
    <source>
        <dbReference type="ARBA" id="ARBA00022833"/>
    </source>
</evidence>
<keyword evidence="8" id="KW-1185">Reference proteome</keyword>
<keyword evidence="5" id="KW-1133">Transmembrane helix</keyword>
<evidence type="ECO:0000256" key="4">
    <source>
        <dbReference type="PROSITE-ProRule" id="PRU01343"/>
    </source>
</evidence>
<comment type="caution">
    <text evidence="7">The sequence shown here is derived from an EMBL/GenBank/DDBJ whole genome shotgun (WGS) entry which is preliminary data.</text>
</comment>
<keyword evidence="3" id="KW-0862">Zinc</keyword>
<reference evidence="7 8" key="1">
    <citation type="submission" date="2019-01" db="EMBL/GenBank/DDBJ databases">
        <title>Sequencing of cultivated peanut Arachis hypogaea provides insights into genome evolution and oil improvement.</title>
        <authorList>
            <person name="Chen X."/>
        </authorList>
    </citation>
    <scope>NUCLEOTIDE SEQUENCE [LARGE SCALE GENOMIC DNA]</scope>
    <source>
        <strain evidence="8">cv. Fuhuasheng</strain>
        <tissue evidence="7">Leaves</tissue>
    </source>
</reference>
<feature type="transmembrane region" description="Helical" evidence="5">
    <location>
        <begin position="142"/>
        <end position="169"/>
    </location>
</feature>
<keyword evidence="1" id="KW-0479">Metal-binding</keyword>
<proteinExistence type="predicted"/>
<feature type="transmembrane region" description="Helical" evidence="5">
    <location>
        <begin position="205"/>
        <end position="226"/>
    </location>
</feature>
<dbReference type="Proteomes" id="UP000289738">
    <property type="component" value="Chromosome B04"/>
</dbReference>
<sequence length="227" mass="24064">MQAARAREKGRTMRKHSSIQAFDIDGGSGVSSKIYDGCCFCPLPVVPLKSKTSSNPDRWFLRCPMWKNTQRHCGYFQWLDEIEEQCVEGEVSSENSNMVGIADPKKKSKINQEGSDGQERDRMMMVLSVVNDMKEQLKRVELLLIVIWGSGAPATFCVGVGGAVELGILPLQVVLPLPLIGGIGGVGPIGLAATGGAGPELVDGVVAALGGAAVVVVDTSASVFCIS</sequence>
<evidence type="ECO:0000313" key="7">
    <source>
        <dbReference type="EMBL" id="RYR12053.1"/>
    </source>
</evidence>
<dbReference type="InterPro" id="IPR010666">
    <property type="entry name" value="Znf_GRF"/>
</dbReference>
<dbReference type="PROSITE" id="PS51999">
    <property type="entry name" value="ZF_GRF"/>
    <property type="match status" value="1"/>
</dbReference>
<accession>A0A444ZCZ1</accession>
<keyword evidence="2 4" id="KW-0863">Zinc-finger</keyword>
<keyword evidence="5" id="KW-0812">Transmembrane</keyword>
<dbReference type="PANTHER" id="PTHR33680:SF1">
    <property type="entry name" value="OS05G0489500 PROTEIN"/>
    <property type="match status" value="1"/>
</dbReference>
<evidence type="ECO:0000256" key="2">
    <source>
        <dbReference type="ARBA" id="ARBA00022771"/>
    </source>
</evidence>
<dbReference type="GO" id="GO:0008270">
    <property type="term" value="F:zinc ion binding"/>
    <property type="evidence" value="ECO:0007669"/>
    <property type="project" value="UniProtKB-KW"/>
</dbReference>
<dbReference type="AlphaFoldDB" id="A0A444ZCZ1"/>
<dbReference type="EMBL" id="SDMP01000014">
    <property type="protein sequence ID" value="RYR12053.1"/>
    <property type="molecule type" value="Genomic_DNA"/>
</dbReference>
<evidence type="ECO:0000259" key="6">
    <source>
        <dbReference type="PROSITE" id="PS51999"/>
    </source>
</evidence>
<name>A0A444ZCZ1_ARAHY</name>
<evidence type="ECO:0000313" key="8">
    <source>
        <dbReference type="Proteomes" id="UP000289738"/>
    </source>
</evidence>
<gene>
    <name evidence="7" type="ORF">Ahy_B04g069571</name>
</gene>